<reference evidence="3 4" key="1">
    <citation type="submission" date="2019-03" db="EMBL/GenBank/DDBJ databases">
        <title>Genomic Encyclopedia of Archaeal and Bacterial Type Strains, Phase II (KMG-II): from individual species to whole genera.</title>
        <authorList>
            <person name="Goeker M."/>
        </authorList>
    </citation>
    <scope>NUCLEOTIDE SEQUENCE [LARGE SCALE GENOMIC DNA]</scope>
    <source>
        <strain evidence="3 4">DSM 22554</strain>
    </source>
</reference>
<evidence type="ECO:0000256" key="1">
    <source>
        <dbReference type="SAM" id="MobiDB-lite"/>
    </source>
</evidence>
<accession>A0A4R1LQV5</accession>
<dbReference type="InterPro" id="IPR046535">
    <property type="entry name" value="DUF6600"/>
</dbReference>
<feature type="compositionally biased region" description="Polar residues" evidence="1">
    <location>
        <begin position="313"/>
        <end position="332"/>
    </location>
</feature>
<feature type="chain" id="PRO_5020235490" description="YXWGXW repeat-containing protein" evidence="2">
    <location>
        <begin position="29"/>
        <end position="417"/>
    </location>
</feature>
<evidence type="ECO:0008006" key="5">
    <source>
        <dbReference type="Google" id="ProtNLM"/>
    </source>
</evidence>
<dbReference type="RefSeq" id="WP_132225263.1">
    <property type="nucleotide sequence ID" value="NZ_SMGO01000003.1"/>
</dbReference>
<keyword evidence="2" id="KW-0732">Signal</keyword>
<feature type="compositionally biased region" description="Low complexity" evidence="1">
    <location>
        <begin position="300"/>
        <end position="312"/>
    </location>
</feature>
<proteinExistence type="predicted"/>
<evidence type="ECO:0000256" key="2">
    <source>
        <dbReference type="SAM" id="SignalP"/>
    </source>
</evidence>
<gene>
    <name evidence="3" type="ORF">C8N28_2440</name>
</gene>
<name>A0A4R1LQV5_9SPHI</name>
<dbReference type="OrthoDB" id="5485224at2"/>
<sequence>MKNISNKIILSLSFIFLFLATGLKQVQAQNDQVSFQLFYDELSPYGQWIDDSQYGYIWIPDVRGDFRPYATNGHWINTEYGNTWYSDYDWGWAPFHYGNWVYNNNYGWAWVPGYEWGPAWVSWRQGGGQYGWAPLGPGVSFGISINIPLSHWIFVPQRYFFSPRIYSYYTPFNRYNSFYNRTTIINNVYVYNNRNYYGGPGRNDLARVTRTPVRVYNVNNSNRPGRATIDSRSVSIYRPQINQATRTTSRPSRVANTSDIRNERPTAVAPRSSNRPNATNNTGRPAATRPEQGRATTVRGNSGNSNNNQGSSATARPTTQRPVRSTAPVQRQNNNNNNTQGRATAPARQTTARNSSATQQSRATTQRSTPARQATQAARPSVTRVTSSSPSKGSSAAASGRSAQPSQSRARSDRNSR</sequence>
<dbReference type="Proteomes" id="UP000294616">
    <property type="component" value="Unassembled WGS sequence"/>
</dbReference>
<organism evidence="3 4">
    <name type="scientific">Albibacterium bauzanense</name>
    <dbReference type="NCBI Taxonomy" id="653929"/>
    <lineage>
        <taxon>Bacteria</taxon>
        <taxon>Pseudomonadati</taxon>
        <taxon>Bacteroidota</taxon>
        <taxon>Sphingobacteriia</taxon>
        <taxon>Sphingobacteriales</taxon>
        <taxon>Sphingobacteriaceae</taxon>
        <taxon>Albibacterium</taxon>
    </lineage>
</organism>
<dbReference type="EMBL" id="SMGO01000003">
    <property type="protein sequence ID" value="TCK80694.1"/>
    <property type="molecule type" value="Genomic_DNA"/>
</dbReference>
<feature type="region of interest" description="Disordered" evidence="1">
    <location>
        <begin position="218"/>
        <end position="417"/>
    </location>
</feature>
<evidence type="ECO:0000313" key="4">
    <source>
        <dbReference type="Proteomes" id="UP000294616"/>
    </source>
</evidence>
<keyword evidence="4" id="KW-1185">Reference proteome</keyword>
<comment type="caution">
    <text evidence="3">The sequence shown here is derived from an EMBL/GenBank/DDBJ whole genome shotgun (WGS) entry which is preliminary data.</text>
</comment>
<feature type="compositionally biased region" description="Low complexity" evidence="1">
    <location>
        <begin position="379"/>
        <end position="409"/>
    </location>
</feature>
<feature type="signal peptide" evidence="2">
    <location>
        <begin position="1"/>
        <end position="28"/>
    </location>
</feature>
<evidence type="ECO:0000313" key="3">
    <source>
        <dbReference type="EMBL" id="TCK80694.1"/>
    </source>
</evidence>
<feature type="compositionally biased region" description="Polar residues" evidence="1">
    <location>
        <begin position="271"/>
        <end position="283"/>
    </location>
</feature>
<protein>
    <recommendedName>
        <fullName evidence="5">YXWGXW repeat-containing protein</fullName>
    </recommendedName>
</protein>
<dbReference type="Pfam" id="PF20245">
    <property type="entry name" value="DUF6600"/>
    <property type="match status" value="1"/>
</dbReference>
<dbReference type="AlphaFoldDB" id="A0A4R1LQV5"/>
<feature type="compositionally biased region" description="Low complexity" evidence="1">
    <location>
        <begin position="333"/>
        <end position="369"/>
    </location>
</feature>
<feature type="compositionally biased region" description="Polar residues" evidence="1">
    <location>
        <begin position="230"/>
        <end position="259"/>
    </location>
</feature>